<evidence type="ECO:0000313" key="3">
    <source>
        <dbReference type="Proteomes" id="UP001597042"/>
    </source>
</evidence>
<evidence type="ECO:0000259" key="1">
    <source>
        <dbReference type="Pfam" id="PF20408"/>
    </source>
</evidence>
<sequence length="220" mass="23315">MTASLQSLRVELPKSTAEVSLAVDRPADAWAIAPVAHGAGSRFDHPFLTGFADGLASRGIATVRFNFPYAEAGRRMPGPAPHAIATWRAVDERCRDEGLPVWAIGKSYGGRMASMAAAEGAIDPTGLVYLGYPLHPPGAPEKLRCAHLPAVTQPQLFLSGTGDPFVQPANVLDEIVRGCPDATMTWIPGGHSFERKREALSPHDVGESASAIVADWIGGR</sequence>
<dbReference type="PANTHER" id="PTHR13136">
    <property type="entry name" value="TESTIS DEVELOPMENT PROTEIN PRTD"/>
    <property type="match status" value="1"/>
</dbReference>
<dbReference type="InterPro" id="IPR029058">
    <property type="entry name" value="AB_hydrolase_fold"/>
</dbReference>
<comment type="caution">
    <text evidence="2">The sequence shown here is derived from an EMBL/GenBank/DDBJ whole genome shotgun (WGS) entry which is preliminary data.</text>
</comment>
<keyword evidence="2" id="KW-0378">Hydrolase</keyword>
<dbReference type="InterPro" id="IPR026555">
    <property type="entry name" value="NSL3/Tex30"/>
</dbReference>
<feature type="domain" description="KANL3/Tex30 alpha/beta hydrolase-like" evidence="1">
    <location>
        <begin position="35"/>
        <end position="217"/>
    </location>
</feature>
<dbReference type="RefSeq" id="WP_378750104.1">
    <property type="nucleotide sequence ID" value="NZ_JBHSSV010000002.1"/>
</dbReference>
<dbReference type="InterPro" id="IPR046879">
    <property type="entry name" value="KANL3/Tex30_Abhydrolase"/>
</dbReference>
<proteinExistence type="predicted"/>
<gene>
    <name evidence="2" type="ORF">ACFQZV_07615</name>
</gene>
<organism evidence="2 3">
    <name type="scientific">Microbacterium koreense</name>
    <dbReference type="NCBI Taxonomy" id="323761"/>
    <lineage>
        <taxon>Bacteria</taxon>
        <taxon>Bacillati</taxon>
        <taxon>Actinomycetota</taxon>
        <taxon>Actinomycetes</taxon>
        <taxon>Micrococcales</taxon>
        <taxon>Microbacteriaceae</taxon>
        <taxon>Microbacterium</taxon>
    </lineage>
</organism>
<reference evidence="3" key="1">
    <citation type="journal article" date="2019" name="Int. J. Syst. Evol. Microbiol.">
        <title>The Global Catalogue of Microorganisms (GCM) 10K type strain sequencing project: providing services to taxonomists for standard genome sequencing and annotation.</title>
        <authorList>
            <consortium name="The Broad Institute Genomics Platform"/>
            <consortium name="The Broad Institute Genome Sequencing Center for Infectious Disease"/>
            <person name="Wu L."/>
            <person name="Ma J."/>
        </authorList>
    </citation>
    <scope>NUCLEOTIDE SEQUENCE [LARGE SCALE GENOMIC DNA]</scope>
    <source>
        <strain evidence="3">CCUG 50754</strain>
    </source>
</reference>
<dbReference type="GO" id="GO:0016787">
    <property type="term" value="F:hydrolase activity"/>
    <property type="evidence" value="ECO:0007669"/>
    <property type="project" value="UniProtKB-KW"/>
</dbReference>
<dbReference type="Gene3D" id="3.40.50.1820">
    <property type="entry name" value="alpha/beta hydrolase"/>
    <property type="match status" value="1"/>
</dbReference>
<evidence type="ECO:0000313" key="2">
    <source>
        <dbReference type="EMBL" id="MFD0781168.1"/>
    </source>
</evidence>
<name>A0ABW2ZRU3_9MICO</name>
<dbReference type="Proteomes" id="UP001597042">
    <property type="component" value="Unassembled WGS sequence"/>
</dbReference>
<protein>
    <submittedName>
        <fullName evidence="2">Alpha/beta family hydrolase</fullName>
    </submittedName>
</protein>
<dbReference type="EMBL" id="JBHTIM010000001">
    <property type="protein sequence ID" value="MFD0781168.1"/>
    <property type="molecule type" value="Genomic_DNA"/>
</dbReference>
<accession>A0ABW2ZRU3</accession>
<keyword evidence="3" id="KW-1185">Reference proteome</keyword>
<dbReference type="Pfam" id="PF20408">
    <property type="entry name" value="Abhydrolase_11"/>
    <property type="match status" value="1"/>
</dbReference>
<dbReference type="SUPFAM" id="SSF53474">
    <property type="entry name" value="alpha/beta-Hydrolases"/>
    <property type="match status" value="1"/>
</dbReference>
<dbReference type="PANTHER" id="PTHR13136:SF11">
    <property type="entry name" value="TESTIS-EXPRESSED PROTEIN 30"/>
    <property type="match status" value="1"/>
</dbReference>